<reference evidence="1" key="1">
    <citation type="submission" date="2023-03" db="EMBL/GenBank/DDBJ databases">
        <authorList>
            <person name="Cremers G."/>
            <person name="Picone N."/>
        </authorList>
    </citation>
    <scope>NUCLEOTIDE SEQUENCE</scope>
    <source>
        <strain evidence="1">Sample_alias</strain>
    </source>
</reference>
<dbReference type="Proteomes" id="UP001161497">
    <property type="component" value="Chromosome"/>
</dbReference>
<evidence type="ECO:0000313" key="1">
    <source>
        <dbReference type="EMBL" id="CAI9086219.1"/>
    </source>
</evidence>
<accession>A0ABM9IET7</accession>
<proteinExistence type="predicted"/>
<gene>
    <name evidence="1" type="ORF">MFUM_1897</name>
</gene>
<keyword evidence="2" id="KW-1185">Reference proteome</keyword>
<organism evidence="1 2">
    <name type="scientific">Candidatus Methylacidiphilum fumarolicum</name>
    <dbReference type="NCBI Taxonomy" id="591154"/>
    <lineage>
        <taxon>Bacteria</taxon>
        <taxon>Pseudomonadati</taxon>
        <taxon>Verrucomicrobiota</taxon>
        <taxon>Methylacidiphilae</taxon>
        <taxon>Methylacidiphilales</taxon>
        <taxon>Methylacidiphilaceae</taxon>
        <taxon>Methylacidiphilum (ex Ratnadevi et al. 2023)</taxon>
    </lineage>
</organism>
<name>A0ABM9IET7_9BACT</name>
<dbReference type="EMBL" id="OX458932">
    <property type="protein sequence ID" value="CAI9086219.1"/>
    <property type="molecule type" value="Genomic_DNA"/>
</dbReference>
<protein>
    <submittedName>
        <fullName evidence="1">Uncharacterized protein</fullName>
    </submittedName>
</protein>
<evidence type="ECO:0000313" key="2">
    <source>
        <dbReference type="Proteomes" id="UP001161497"/>
    </source>
</evidence>
<sequence length="47" mass="5126">MCIVMASILVIRTSWHIQPQGKDWKSGDSFVDVAEPAACVAFGEAYP</sequence>